<gene>
    <name evidence="2" type="ORF">H0A36_25680</name>
</gene>
<reference evidence="2 3" key="1">
    <citation type="submission" date="2020-07" db="EMBL/GenBank/DDBJ databases">
        <title>Endozoicomonas sp. nov., isolated from sediment.</title>
        <authorList>
            <person name="Gu T."/>
        </authorList>
    </citation>
    <scope>NUCLEOTIDE SEQUENCE [LARGE SCALE GENOMIC DNA]</scope>
    <source>
        <strain evidence="2 3">SM1973</strain>
    </source>
</reference>
<dbReference type="InterPro" id="IPR025948">
    <property type="entry name" value="HTH-like_dom"/>
</dbReference>
<feature type="domain" description="HTH-like" evidence="1">
    <location>
        <begin position="43"/>
        <end position="100"/>
    </location>
</feature>
<keyword evidence="3" id="KW-1185">Reference proteome</keyword>
<sequence length="144" mass="16664">MKYAFIKANKQSWSIALQCRVFRVSRSGYYKWSHSVASQRIKLNEKLDTDIIELFEHHKGRYGAPRITQALKDNGERINHKRVAKRMVALGLRAKQARKFKATTDSKHYLPVAENSLQQDFSASRPNEKWVGDITYGVPGVWDK</sequence>
<proteinExistence type="predicted"/>
<dbReference type="AlphaFoldDB" id="A0A853IHA2"/>
<accession>A0A853IHA2</accession>
<evidence type="ECO:0000259" key="1">
    <source>
        <dbReference type="Pfam" id="PF13276"/>
    </source>
</evidence>
<dbReference type="PANTHER" id="PTHR46889:SF6">
    <property type="entry name" value="TRANSPOSASE INSF FOR INSERTION SEQUENCE IS3B"/>
    <property type="match status" value="1"/>
</dbReference>
<protein>
    <submittedName>
        <fullName evidence="2">IS3 family transposase</fullName>
    </submittedName>
</protein>
<dbReference type="RefSeq" id="WP_180571404.1">
    <property type="nucleotide sequence ID" value="NZ_JACCKB010000082.1"/>
</dbReference>
<name>A0A853IHA2_9GAMM</name>
<evidence type="ECO:0000313" key="3">
    <source>
        <dbReference type="Proteomes" id="UP000569732"/>
    </source>
</evidence>
<comment type="caution">
    <text evidence="2">The sequence shown here is derived from an EMBL/GenBank/DDBJ whole genome shotgun (WGS) entry which is preliminary data.</text>
</comment>
<dbReference type="Pfam" id="PF13276">
    <property type="entry name" value="HTH_21"/>
    <property type="match status" value="1"/>
</dbReference>
<organism evidence="2 3">
    <name type="scientific">Spartinivicinus marinus</name>
    <dbReference type="NCBI Taxonomy" id="2994442"/>
    <lineage>
        <taxon>Bacteria</taxon>
        <taxon>Pseudomonadati</taxon>
        <taxon>Pseudomonadota</taxon>
        <taxon>Gammaproteobacteria</taxon>
        <taxon>Oceanospirillales</taxon>
        <taxon>Zooshikellaceae</taxon>
        <taxon>Spartinivicinus</taxon>
    </lineage>
</organism>
<dbReference type="EMBL" id="JACCKB010000082">
    <property type="protein sequence ID" value="NYZ69411.1"/>
    <property type="molecule type" value="Genomic_DNA"/>
</dbReference>
<dbReference type="InterPro" id="IPR050900">
    <property type="entry name" value="Transposase_IS3/IS150/IS904"/>
</dbReference>
<dbReference type="PANTHER" id="PTHR46889">
    <property type="entry name" value="TRANSPOSASE INSF FOR INSERTION SEQUENCE IS3B-RELATED"/>
    <property type="match status" value="1"/>
</dbReference>
<dbReference type="Proteomes" id="UP000569732">
    <property type="component" value="Unassembled WGS sequence"/>
</dbReference>
<evidence type="ECO:0000313" key="2">
    <source>
        <dbReference type="EMBL" id="NYZ69411.1"/>
    </source>
</evidence>